<keyword evidence="5" id="KW-1185">Reference proteome</keyword>
<dbReference type="AlphaFoldDB" id="A0A4R6VAU0"/>
<keyword evidence="1" id="KW-0547">Nucleotide-binding</keyword>
<evidence type="ECO:0000313" key="4">
    <source>
        <dbReference type="EMBL" id="TDQ57394.1"/>
    </source>
</evidence>
<protein>
    <submittedName>
        <fullName evidence="4">Iron complex transport system ATP-binding protein</fullName>
    </submittedName>
</protein>
<dbReference type="PROSITE" id="PS00211">
    <property type="entry name" value="ABC_TRANSPORTER_1"/>
    <property type="match status" value="1"/>
</dbReference>
<dbReference type="PROSITE" id="PS50893">
    <property type="entry name" value="ABC_TRANSPORTER_2"/>
    <property type="match status" value="1"/>
</dbReference>
<sequence>MLRLENLTIQRGTQKVADRINLNLEQGKIYSILGPNGAGKSSMLKTIFGEVAYQGHIYYGTELLSRRSLLSWRKRIGYMPQDTQVEASLTALEVILLGRLDALHMHVGDELLREAAEMMEKLNIAHLAHKDVMRLSGGQRQMVMFAQVLLRNPQMLMLDEPVSALDMHHQINLLEHVCDYTRRNNLITLMVLHDLSLAAQFSDCIILLGEGKIQGLGPARQVLQPELISKLYKVDIEILYDCNGSPVIRPLRKSYKQNPRENKA</sequence>
<dbReference type="SMART" id="SM00382">
    <property type="entry name" value="AAA"/>
    <property type="match status" value="1"/>
</dbReference>
<dbReference type="InterPro" id="IPR003439">
    <property type="entry name" value="ABC_transporter-like_ATP-bd"/>
</dbReference>
<accession>A0A4R6VAU0</accession>
<dbReference type="RefSeq" id="WP_133544966.1">
    <property type="nucleotide sequence ID" value="NZ_SNYQ01000005.1"/>
</dbReference>
<dbReference type="Gene3D" id="3.40.50.300">
    <property type="entry name" value="P-loop containing nucleotide triphosphate hydrolases"/>
    <property type="match status" value="1"/>
</dbReference>
<dbReference type="InterPro" id="IPR027417">
    <property type="entry name" value="P-loop_NTPase"/>
</dbReference>
<dbReference type="InterPro" id="IPR003593">
    <property type="entry name" value="AAA+_ATPase"/>
</dbReference>
<gene>
    <name evidence="4" type="ORF">EDC45_1454</name>
</gene>
<feature type="domain" description="ABC transporter" evidence="3">
    <location>
        <begin position="2"/>
        <end position="235"/>
    </location>
</feature>
<evidence type="ECO:0000259" key="3">
    <source>
        <dbReference type="PROSITE" id="PS50893"/>
    </source>
</evidence>
<evidence type="ECO:0000313" key="5">
    <source>
        <dbReference type="Proteomes" id="UP000295657"/>
    </source>
</evidence>
<reference evidence="4 5" key="1">
    <citation type="submission" date="2019-03" db="EMBL/GenBank/DDBJ databases">
        <title>Genomic Encyclopedia of Type Strains, Phase IV (KMG-IV): sequencing the most valuable type-strain genomes for metagenomic binning, comparative biology and taxonomic classification.</title>
        <authorList>
            <person name="Goeker M."/>
        </authorList>
    </citation>
    <scope>NUCLEOTIDE SEQUENCE [LARGE SCALE GENOMIC DNA]</scope>
    <source>
        <strain evidence="4 5">DSM 28403</strain>
    </source>
</reference>
<dbReference type="InterPro" id="IPR017871">
    <property type="entry name" value="ABC_transporter-like_CS"/>
</dbReference>
<dbReference type="PANTHER" id="PTHR42794:SF2">
    <property type="entry name" value="ABC TRANSPORTER ATP-BINDING PROTEIN"/>
    <property type="match status" value="1"/>
</dbReference>
<dbReference type="PANTHER" id="PTHR42794">
    <property type="entry name" value="HEMIN IMPORT ATP-BINDING PROTEIN HMUV"/>
    <property type="match status" value="1"/>
</dbReference>
<dbReference type="EMBL" id="SNYQ01000005">
    <property type="protein sequence ID" value="TDQ57394.1"/>
    <property type="molecule type" value="Genomic_DNA"/>
</dbReference>
<dbReference type="GO" id="GO:0005524">
    <property type="term" value="F:ATP binding"/>
    <property type="evidence" value="ECO:0007669"/>
    <property type="project" value="UniProtKB-KW"/>
</dbReference>
<dbReference type="Pfam" id="PF00005">
    <property type="entry name" value="ABC_tran"/>
    <property type="match status" value="1"/>
</dbReference>
<name>A0A4R6VAU0_9PAST</name>
<dbReference type="CDD" id="cd03214">
    <property type="entry name" value="ABC_Iron-Siderophores_B12_Hemin"/>
    <property type="match status" value="1"/>
</dbReference>
<evidence type="ECO:0000256" key="1">
    <source>
        <dbReference type="ARBA" id="ARBA00022741"/>
    </source>
</evidence>
<comment type="caution">
    <text evidence="4">The sequence shown here is derived from an EMBL/GenBank/DDBJ whole genome shotgun (WGS) entry which is preliminary data.</text>
</comment>
<dbReference type="OrthoDB" id="5292475at2"/>
<dbReference type="SUPFAM" id="SSF52540">
    <property type="entry name" value="P-loop containing nucleoside triphosphate hydrolases"/>
    <property type="match status" value="1"/>
</dbReference>
<dbReference type="GO" id="GO:0016887">
    <property type="term" value="F:ATP hydrolysis activity"/>
    <property type="evidence" value="ECO:0007669"/>
    <property type="project" value="InterPro"/>
</dbReference>
<organism evidence="4 5">
    <name type="scientific">Mesocricetibacter intestinalis</name>
    <dbReference type="NCBI Taxonomy" id="1521930"/>
    <lineage>
        <taxon>Bacteria</taxon>
        <taxon>Pseudomonadati</taxon>
        <taxon>Pseudomonadota</taxon>
        <taxon>Gammaproteobacteria</taxon>
        <taxon>Pasteurellales</taxon>
        <taxon>Pasteurellaceae</taxon>
        <taxon>Mesocricetibacter</taxon>
    </lineage>
</organism>
<proteinExistence type="predicted"/>
<evidence type="ECO:0000256" key="2">
    <source>
        <dbReference type="ARBA" id="ARBA00022840"/>
    </source>
</evidence>
<dbReference type="Proteomes" id="UP000295657">
    <property type="component" value="Unassembled WGS sequence"/>
</dbReference>
<keyword evidence="2 4" id="KW-0067">ATP-binding</keyword>